<evidence type="ECO:0000313" key="2">
    <source>
        <dbReference type="EMBL" id="KAK7054293.1"/>
    </source>
</evidence>
<feature type="compositionally biased region" description="Pro residues" evidence="1">
    <location>
        <begin position="56"/>
        <end position="65"/>
    </location>
</feature>
<sequence>MDLNNADAVKRLFHSRETRSGCSYSPYVAGADQELEALLARAFLITEHPENESPLTTPPSTPPSSPAQSLQELETEEEPSTDQHSSAAAVLSSPNPTTSAPASVIFSTPPSIPPPTTTSTSPNNASPSGRPRSRKRRTKSQADINREKAKSKRHRRKTRRDLPSIVYSRDPQTLVRHSLRSTILNVARLIPQTLCTEAAFHPAQSGYLGLEKGLPDKRDYTYAELTDPSGEFRFSTLPHDPNRPQPLTSTSGAVMGVAIPGPQNDLTWAANVKSANAMIHRLSLVARFSAPRLTQSQKSLLAQGLGGPTVAHGRRGDHNSLAYGASLGNGQKARLACPSVIP</sequence>
<feature type="compositionally biased region" description="Low complexity" evidence="1">
    <location>
        <begin position="92"/>
        <end position="109"/>
    </location>
</feature>
<evidence type="ECO:0000256" key="1">
    <source>
        <dbReference type="SAM" id="MobiDB-lite"/>
    </source>
</evidence>
<reference evidence="2 3" key="1">
    <citation type="submission" date="2024-01" db="EMBL/GenBank/DDBJ databases">
        <title>A draft genome for a cacao thread blight-causing isolate of Paramarasmius palmivorus.</title>
        <authorList>
            <person name="Baruah I.K."/>
            <person name="Bukari Y."/>
            <person name="Amoako-Attah I."/>
            <person name="Meinhardt L.W."/>
            <person name="Bailey B.A."/>
            <person name="Cohen S.P."/>
        </authorList>
    </citation>
    <scope>NUCLEOTIDE SEQUENCE [LARGE SCALE GENOMIC DNA]</scope>
    <source>
        <strain evidence="2 3">GH-12</strain>
    </source>
</reference>
<name>A0AAW0DV76_9AGAR</name>
<organism evidence="2 3">
    <name type="scientific">Paramarasmius palmivorus</name>
    <dbReference type="NCBI Taxonomy" id="297713"/>
    <lineage>
        <taxon>Eukaryota</taxon>
        <taxon>Fungi</taxon>
        <taxon>Dikarya</taxon>
        <taxon>Basidiomycota</taxon>
        <taxon>Agaricomycotina</taxon>
        <taxon>Agaricomycetes</taxon>
        <taxon>Agaricomycetidae</taxon>
        <taxon>Agaricales</taxon>
        <taxon>Marasmiineae</taxon>
        <taxon>Marasmiaceae</taxon>
        <taxon>Paramarasmius</taxon>
    </lineage>
</organism>
<evidence type="ECO:0000313" key="3">
    <source>
        <dbReference type="Proteomes" id="UP001383192"/>
    </source>
</evidence>
<comment type="caution">
    <text evidence="2">The sequence shown here is derived from an EMBL/GenBank/DDBJ whole genome shotgun (WGS) entry which is preliminary data.</text>
</comment>
<feature type="region of interest" description="Disordered" evidence="1">
    <location>
        <begin position="50"/>
        <end position="165"/>
    </location>
</feature>
<accession>A0AAW0DV76</accession>
<protein>
    <submittedName>
        <fullName evidence="2">Uncharacterized protein</fullName>
    </submittedName>
</protein>
<feature type="compositionally biased region" description="Basic residues" evidence="1">
    <location>
        <begin position="149"/>
        <end position="159"/>
    </location>
</feature>
<feature type="compositionally biased region" description="Low complexity" evidence="1">
    <location>
        <begin position="117"/>
        <end position="130"/>
    </location>
</feature>
<dbReference type="Proteomes" id="UP001383192">
    <property type="component" value="Unassembled WGS sequence"/>
</dbReference>
<proteinExistence type="predicted"/>
<gene>
    <name evidence="2" type="ORF">VNI00_003486</name>
</gene>
<dbReference type="EMBL" id="JAYKXP010000009">
    <property type="protein sequence ID" value="KAK7054293.1"/>
    <property type="molecule type" value="Genomic_DNA"/>
</dbReference>
<dbReference type="AlphaFoldDB" id="A0AAW0DV76"/>
<keyword evidence="3" id="KW-1185">Reference proteome</keyword>